<dbReference type="NCBIfam" id="TIGR01733">
    <property type="entry name" value="AA-adenyl-dom"/>
    <property type="match status" value="1"/>
</dbReference>
<dbReference type="PRINTS" id="PR00154">
    <property type="entry name" value="AMPBINDING"/>
</dbReference>
<name>A0A290Z7L6_9PSEU</name>
<dbReference type="KEGG" id="apre:CNX65_18315"/>
<organism evidence="3 4">
    <name type="scientific">Actinosynnema pretiosum</name>
    <dbReference type="NCBI Taxonomy" id="42197"/>
    <lineage>
        <taxon>Bacteria</taxon>
        <taxon>Bacillati</taxon>
        <taxon>Actinomycetota</taxon>
        <taxon>Actinomycetes</taxon>
        <taxon>Pseudonocardiales</taxon>
        <taxon>Pseudonocardiaceae</taxon>
        <taxon>Actinosynnema</taxon>
    </lineage>
</organism>
<dbReference type="InterPro" id="IPR020845">
    <property type="entry name" value="AMP-binding_CS"/>
</dbReference>
<dbReference type="InterPro" id="IPR010071">
    <property type="entry name" value="AA_adenyl_dom"/>
</dbReference>
<keyword evidence="4" id="KW-1185">Reference proteome</keyword>
<dbReference type="RefSeq" id="WP_096494680.1">
    <property type="nucleotide sequence ID" value="NZ_CP023445.1"/>
</dbReference>
<evidence type="ECO:0000313" key="4">
    <source>
        <dbReference type="Proteomes" id="UP000218505"/>
    </source>
</evidence>
<dbReference type="InterPro" id="IPR020459">
    <property type="entry name" value="AMP-binding"/>
</dbReference>
<dbReference type="InterPro" id="IPR000873">
    <property type="entry name" value="AMP-dep_synth/lig_dom"/>
</dbReference>
<dbReference type="EMBL" id="CP023445">
    <property type="protein sequence ID" value="ATE54998.1"/>
    <property type="molecule type" value="Genomic_DNA"/>
</dbReference>
<feature type="domain" description="AMP-binding enzyme C-terminal" evidence="2">
    <location>
        <begin position="717"/>
        <end position="786"/>
    </location>
</feature>
<dbReference type="Proteomes" id="UP000218505">
    <property type="component" value="Chromosome"/>
</dbReference>
<dbReference type="GO" id="GO:0005737">
    <property type="term" value="C:cytoplasm"/>
    <property type="evidence" value="ECO:0007669"/>
    <property type="project" value="TreeGrafter"/>
</dbReference>
<dbReference type="SUPFAM" id="SSF52777">
    <property type="entry name" value="CoA-dependent acyltransferases"/>
    <property type="match status" value="1"/>
</dbReference>
<evidence type="ECO:0000259" key="1">
    <source>
        <dbReference type="Pfam" id="PF00501"/>
    </source>
</evidence>
<dbReference type="Pfam" id="PF13193">
    <property type="entry name" value="AMP-binding_C"/>
    <property type="match status" value="1"/>
</dbReference>
<dbReference type="Pfam" id="PF00501">
    <property type="entry name" value="AMP-binding"/>
    <property type="match status" value="1"/>
</dbReference>
<evidence type="ECO:0000259" key="2">
    <source>
        <dbReference type="Pfam" id="PF13193"/>
    </source>
</evidence>
<sequence length="796" mass="83534">MIDRTWIVDGDIDPPAVRARAAGIGAGVRVVVHDLAEADPACGGELVRAEAEAARADTTTARAVLGRRADGSHLVTVVAADGTDPDRVLRWVLDPGAGFPDPEPPVPAAEPLELPAVLRGGGARSGSATTLRRPGGDLVADVAAAAGTSAETVLTAATAVVLARYRGRPDVVLDTPAGAIEVEVEESEHLRALLRRVDDTPAVPAAPGAEVAVARLDTTPVRVLGRTAEPVHVPDARTPHGLRIAVEGGLLRVDHDAAAYDSAAVTVFADRVLAVVADIAADRRALHATALTLGERRDLLAWSSGPEQAVPSDCLHSLVAAHATSAPDAVALDCGGAVLTYRELDRRANRLARFLRSRGTGRGDFVALIAERSVDSVVAMLGVLKSGAAYVPVEPSYPPDRVRHLVTDSGARFVLGREVPAFPLPVPALALAEADGEADTDPAVRVLPDDAAYVIYTSGSTGLPKGVVVHHRAIVVSTRARAIGGPGPERDLVTMPLCFDGAAGGLYWALTTGGTAVLPTEAEAHDPLALAALLRRTDPTHVHSVPSHYGLVLETGVPLPNLALVSVGGEPMPARLVARHLLDHPDAVLLNDYGPTECAVWATAHPCGFAEAAGAEIPIGEPLPNYRAHVLDEHLRPVPPGLPGEIYLGGPAVALGYHRRPRLTADRFLPDPFAAEPGARLYRTGDRGHWSPDGRLHTTGRVDNQVKLRGFRVELGEVEAAVRAHRAAKECSVVLHRDRLVAFVACADPATTEDDLRAEVAKALPAYMFPDRYVLLPALPRNPSGKLDLAALRAMA</sequence>
<reference evidence="3" key="1">
    <citation type="submission" date="2017-09" db="EMBL/GenBank/DDBJ databases">
        <title>Complete Genome Sequence of ansamitocin-producing Bacterium Actinosynnema pretiosum X47.</title>
        <authorList>
            <person name="Cao G."/>
            <person name="Zong G."/>
            <person name="Zhong C."/>
            <person name="Fu J."/>
        </authorList>
    </citation>
    <scope>NUCLEOTIDE SEQUENCE [LARGE SCALE GENOMIC DNA]</scope>
    <source>
        <strain evidence="3">X47</strain>
    </source>
</reference>
<dbReference type="PROSITE" id="PS00455">
    <property type="entry name" value="AMP_BINDING"/>
    <property type="match status" value="1"/>
</dbReference>
<dbReference type="InterPro" id="IPR042099">
    <property type="entry name" value="ANL_N_sf"/>
</dbReference>
<proteinExistence type="predicted"/>
<dbReference type="FunFam" id="3.40.50.980:FF:000001">
    <property type="entry name" value="Non-ribosomal peptide synthetase"/>
    <property type="match status" value="1"/>
</dbReference>
<dbReference type="GO" id="GO:0044550">
    <property type="term" value="P:secondary metabolite biosynthetic process"/>
    <property type="evidence" value="ECO:0007669"/>
    <property type="project" value="TreeGrafter"/>
</dbReference>
<evidence type="ECO:0000313" key="3">
    <source>
        <dbReference type="EMBL" id="ATE54998.1"/>
    </source>
</evidence>
<dbReference type="GO" id="GO:0043041">
    <property type="term" value="P:amino acid activation for nonribosomal peptide biosynthetic process"/>
    <property type="evidence" value="ECO:0007669"/>
    <property type="project" value="TreeGrafter"/>
</dbReference>
<dbReference type="CDD" id="cd05930">
    <property type="entry name" value="A_NRPS"/>
    <property type="match status" value="1"/>
</dbReference>
<dbReference type="SUPFAM" id="SSF56801">
    <property type="entry name" value="Acetyl-CoA synthetase-like"/>
    <property type="match status" value="1"/>
</dbReference>
<dbReference type="AlphaFoldDB" id="A0A290Z7L6"/>
<dbReference type="GO" id="GO:0031177">
    <property type="term" value="F:phosphopantetheine binding"/>
    <property type="evidence" value="ECO:0007669"/>
    <property type="project" value="TreeGrafter"/>
</dbReference>
<accession>A0A290Z7L6</accession>
<dbReference type="InterPro" id="IPR045851">
    <property type="entry name" value="AMP-bd_C_sf"/>
</dbReference>
<dbReference type="InterPro" id="IPR025110">
    <property type="entry name" value="AMP-bd_C"/>
</dbReference>
<gene>
    <name evidence="3" type="ORF">CNX65_18315</name>
</gene>
<dbReference type="Gene3D" id="3.30.559.30">
    <property type="entry name" value="Nonribosomal peptide synthetase, condensation domain"/>
    <property type="match status" value="1"/>
</dbReference>
<evidence type="ECO:0008006" key="5">
    <source>
        <dbReference type="Google" id="ProtNLM"/>
    </source>
</evidence>
<feature type="domain" description="AMP-dependent synthetase/ligase" evidence="1">
    <location>
        <begin position="321"/>
        <end position="658"/>
    </location>
</feature>
<dbReference type="PANTHER" id="PTHR45527">
    <property type="entry name" value="NONRIBOSOMAL PEPTIDE SYNTHETASE"/>
    <property type="match status" value="1"/>
</dbReference>
<protein>
    <recommendedName>
        <fullName evidence="5">Amino acid adenylation domain-containing protein</fullName>
    </recommendedName>
</protein>
<dbReference type="Gene3D" id="3.40.50.12780">
    <property type="entry name" value="N-terminal domain of ligase-like"/>
    <property type="match status" value="1"/>
</dbReference>
<dbReference type="Gene3D" id="3.30.300.30">
    <property type="match status" value="1"/>
</dbReference>
<dbReference type="PANTHER" id="PTHR45527:SF1">
    <property type="entry name" value="FATTY ACID SYNTHASE"/>
    <property type="match status" value="1"/>
</dbReference>